<organism evidence="1">
    <name type="scientific">gut metagenome</name>
    <dbReference type="NCBI Taxonomy" id="749906"/>
    <lineage>
        <taxon>unclassified sequences</taxon>
        <taxon>metagenomes</taxon>
        <taxon>organismal metagenomes</taxon>
    </lineage>
</organism>
<evidence type="ECO:0008006" key="2">
    <source>
        <dbReference type="Google" id="ProtNLM"/>
    </source>
</evidence>
<accession>J9D9X0</accession>
<dbReference type="AlphaFoldDB" id="J9D9X0"/>
<sequence>MYYKGDTLVYNADAFQLPEGSMLDDLIKQMPGVTMNQSGEIYVNGRKVDELLLASRSFMGGNKKVLMENLPYFTVKDIKVYEKQSDRSVALGYDVDSKSYVMDVQLKNQYTNGYVANLEAAGGTRERWLARAFVLGFTDRWRYSFMGNTNNVNESRHIGEQGHWTPQTHPKSLVTTYSAATDLNYLSKNKAVENNLNLAYTSIDTEQETHTRRELFMEGCRPVSSSQSRMNTDNWSVRAQNRFTYKKGLFLNSSTDFRFDKHGQHAWSQLEQSDNDALTLAQRHRMRGAGHTLDFSESVNGMLNLNRAKKQNLSYSVHFGYRQEESWSAQRYDLWKIPTQTRELRHNTMDFSSHLTRFHLQAVYHSPKFLGHMCFMVNEELGYVDVRNSDYLYHPDTLLAPSELDMLEALTDPGNSYRSHRRQLRNQLDLCLYSPRTYKLSPNAPVNIRYDLWRLGVKIPVTWQKFRYQRAVIDTLLYDTRTSFIPYGELNLRMHQGRNNFHFRVEFEKKPNSLLNRLAIRDDRSPLVVKLNNPALKEKAQTSVQIDYQSRKEKYLQNWGLEARLTYLHRDVVQSVKYNATSGVYTYRPLNVRGAYSTSGCFHLTRSFDKRNYWTWQFNVDADFHHSIDHAMLDGEMFSRAQAVNTTWLGSNTYVQYSRDQLNFRVLGDVKWRHSAGKMRDFDQLTAWDYHYGLYARYTLPVLRTTLSLDAVMYSRRGYGSSALNTNDFVLNASVSQPLWKGRLIAMVEGFDLLHQLSSVDYSVNAQGRTETWARSLPHYVMLHLVFHFNRKPKR</sequence>
<dbReference type="EMBL" id="AMCI01000345">
    <property type="protein sequence ID" value="EJX09641.1"/>
    <property type="molecule type" value="Genomic_DNA"/>
</dbReference>
<protein>
    <recommendedName>
        <fullName evidence="2">Outer membrane protein beta-barrel domain-containing protein</fullName>
    </recommendedName>
</protein>
<comment type="caution">
    <text evidence="1">The sequence shown here is derived from an EMBL/GenBank/DDBJ whole genome shotgun (WGS) entry which is preliminary data.</text>
</comment>
<name>J9D9X0_9ZZZZ</name>
<evidence type="ECO:0000313" key="1">
    <source>
        <dbReference type="EMBL" id="EJX09641.1"/>
    </source>
</evidence>
<gene>
    <name evidence="1" type="ORF">EVA_02250</name>
</gene>
<reference evidence="1" key="1">
    <citation type="journal article" date="2012" name="PLoS ONE">
        <title>Gene sets for utilization of primary and secondary nutrition supplies in the distal gut of endangered iberian lynx.</title>
        <authorList>
            <person name="Alcaide M."/>
            <person name="Messina E."/>
            <person name="Richter M."/>
            <person name="Bargiela R."/>
            <person name="Peplies J."/>
            <person name="Huws S.A."/>
            <person name="Newbold C.J."/>
            <person name="Golyshin P.N."/>
            <person name="Simon M.A."/>
            <person name="Lopez G."/>
            <person name="Yakimov M.M."/>
            <person name="Ferrer M."/>
        </authorList>
    </citation>
    <scope>NUCLEOTIDE SEQUENCE</scope>
</reference>
<proteinExistence type="predicted"/>